<dbReference type="AlphaFoldDB" id="A0A8H5F7E9"/>
<reference evidence="1 2" key="1">
    <citation type="journal article" date="2020" name="ISME J.">
        <title>Uncovering the hidden diversity of litter-decomposition mechanisms in mushroom-forming fungi.</title>
        <authorList>
            <person name="Floudas D."/>
            <person name="Bentzer J."/>
            <person name="Ahren D."/>
            <person name="Johansson T."/>
            <person name="Persson P."/>
            <person name="Tunlid A."/>
        </authorList>
    </citation>
    <scope>NUCLEOTIDE SEQUENCE [LARGE SCALE GENOMIC DNA]</scope>
    <source>
        <strain evidence="1 2">CBS 175.51</strain>
    </source>
</reference>
<dbReference type="EMBL" id="JAACJK010000163">
    <property type="protein sequence ID" value="KAF5326489.1"/>
    <property type="molecule type" value="Genomic_DNA"/>
</dbReference>
<proteinExistence type="predicted"/>
<sequence length="543" mass="61955">MLERTIAKGLELPDEIWVRIVQHIPSGSEHRLYAVNRPLFYIVLSFRYERLRISNLSSPLVQKKLHHNLRSPYVTNNVKEIEFTLGELEQYLKFPRKQDKLLERFFKWPLPPIEPDPSVRALLKTLSTEIDLSSHFPALHTAQFLYRAFAHHTHHYDTFLTIYKPYIRNALQSISANLRCLLLDIPLEFYRDGVLNHPLFFPSLNKIDLSFGRISGSGPMDVRNVELFVIRHSKTLKSLALRFRDHSFSFMVEVDNIDYADGLFHALSNASRNLGLAPSPASTPVLSLSELIVHFPLNHAQQSGLHALPAFISAHARTLNTLHLLLYDPRDDAGTVSRPRFSPLNIEPLLMRTIPCLQTLTTLRLLLLYEESFLTDPEPLLNCISSAACVETLVTLDLGFNRLKQEDVVRLISQNHFSSLRSFTVKLNILTMALFDSLADHLPVLQTLKVITALVQARTPERGAPEAGTPPLSPLSFLADLQTSSYSHWKSLSNLALHLIPRSEHRPPWASCQWDSVEDPDWLTEGQVRDAFPTVRILDLYVW</sequence>
<dbReference type="SUPFAM" id="SSF52058">
    <property type="entry name" value="L domain-like"/>
    <property type="match status" value="1"/>
</dbReference>
<accession>A0A8H5F7E9</accession>
<protein>
    <submittedName>
        <fullName evidence="1">Uncharacterized protein</fullName>
    </submittedName>
</protein>
<dbReference type="Proteomes" id="UP000541558">
    <property type="component" value="Unassembled WGS sequence"/>
</dbReference>
<name>A0A8H5F7E9_9AGAR</name>
<evidence type="ECO:0000313" key="2">
    <source>
        <dbReference type="Proteomes" id="UP000541558"/>
    </source>
</evidence>
<dbReference type="OrthoDB" id="3039255at2759"/>
<keyword evidence="2" id="KW-1185">Reference proteome</keyword>
<organism evidence="1 2">
    <name type="scientific">Ephemerocybe angulata</name>
    <dbReference type="NCBI Taxonomy" id="980116"/>
    <lineage>
        <taxon>Eukaryota</taxon>
        <taxon>Fungi</taxon>
        <taxon>Dikarya</taxon>
        <taxon>Basidiomycota</taxon>
        <taxon>Agaricomycotina</taxon>
        <taxon>Agaricomycetes</taxon>
        <taxon>Agaricomycetidae</taxon>
        <taxon>Agaricales</taxon>
        <taxon>Agaricineae</taxon>
        <taxon>Psathyrellaceae</taxon>
        <taxon>Ephemerocybe</taxon>
    </lineage>
</organism>
<evidence type="ECO:0000313" key="1">
    <source>
        <dbReference type="EMBL" id="KAF5326489.1"/>
    </source>
</evidence>
<comment type="caution">
    <text evidence="1">The sequence shown here is derived from an EMBL/GenBank/DDBJ whole genome shotgun (WGS) entry which is preliminary data.</text>
</comment>
<gene>
    <name evidence="1" type="ORF">D9611_000774</name>
</gene>